<name>A0A183BVZ1_GLOPA</name>
<dbReference type="GO" id="GO:0016787">
    <property type="term" value="F:hydrolase activity"/>
    <property type="evidence" value="ECO:0007669"/>
    <property type="project" value="UniProtKB-KW"/>
</dbReference>
<dbReference type="PROSITE" id="PS00039">
    <property type="entry name" value="DEAD_ATP_HELICASE"/>
    <property type="match status" value="1"/>
</dbReference>
<accession>A0A183BVZ1</accession>
<dbReference type="PANTHER" id="PTHR47959:SF24">
    <property type="entry name" value="ATP-DEPENDENT RNA HELICASE"/>
    <property type="match status" value="1"/>
</dbReference>
<evidence type="ECO:0000256" key="4">
    <source>
        <dbReference type="ARBA" id="ARBA00022840"/>
    </source>
</evidence>
<evidence type="ECO:0000313" key="7">
    <source>
        <dbReference type="WBParaSite" id="GPLIN_000477900"/>
    </source>
</evidence>
<dbReference type="Proteomes" id="UP000050741">
    <property type="component" value="Unassembled WGS sequence"/>
</dbReference>
<organism evidence="6 7">
    <name type="scientific">Globodera pallida</name>
    <name type="common">Potato cyst nematode worm</name>
    <name type="synonym">Heterodera pallida</name>
    <dbReference type="NCBI Taxonomy" id="36090"/>
    <lineage>
        <taxon>Eukaryota</taxon>
        <taxon>Metazoa</taxon>
        <taxon>Ecdysozoa</taxon>
        <taxon>Nematoda</taxon>
        <taxon>Chromadorea</taxon>
        <taxon>Rhabditida</taxon>
        <taxon>Tylenchina</taxon>
        <taxon>Tylenchomorpha</taxon>
        <taxon>Tylenchoidea</taxon>
        <taxon>Heteroderidae</taxon>
        <taxon>Heteroderinae</taxon>
        <taxon>Globodera</taxon>
    </lineage>
</organism>
<evidence type="ECO:0000259" key="5">
    <source>
        <dbReference type="PROSITE" id="PS51192"/>
    </source>
</evidence>
<keyword evidence="3" id="KW-0347">Helicase</keyword>
<dbReference type="InterPro" id="IPR011545">
    <property type="entry name" value="DEAD/DEAH_box_helicase_dom"/>
</dbReference>
<dbReference type="SUPFAM" id="SSF52540">
    <property type="entry name" value="P-loop containing nucleoside triphosphate hydrolases"/>
    <property type="match status" value="1"/>
</dbReference>
<reference evidence="7" key="3">
    <citation type="submission" date="2016-06" db="UniProtKB">
        <authorList>
            <consortium name="WormBaseParasite"/>
        </authorList>
    </citation>
    <scope>IDENTIFICATION</scope>
</reference>
<sequence length="203" mass="22793">MVTPLDCASTKVLLFTQRLTYPTLTQMVENGEDMSRYRYKFGKNEAGNDEFGLGEAKEKMVNLYPAYLKKTARAYLIPDEIGAYKLSLQMLAIDPFGIFALILTPTRELALQIGDQFAAFGRQLKLQCCVVIGGRHQMAQAQELSRRPHVLIATPGRLADHIESDPSGIARLLKTIRFLVLDEADRMLDGQYATQVDICTQFD</sequence>
<keyword evidence="6" id="KW-1185">Reference proteome</keyword>
<dbReference type="Pfam" id="PF00270">
    <property type="entry name" value="DEAD"/>
    <property type="match status" value="1"/>
</dbReference>
<proteinExistence type="predicted"/>
<evidence type="ECO:0000313" key="6">
    <source>
        <dbReference type="Proteomes" id="UP000050741"/>
    </source>
</evidence>
<dbReference type="GO" id="GO:0005829">
    <property type="term" value="C:cytosol"/>
    <property type="evidence" value="ECO:0007669"/>
    <property type="project" value="TreeGrafter"/>
</dbReference>
<evidence type="ECO:0000256" key="1">
    <source>
        <dbReference type="ARBA" id="ARBA00022741"/>
    </source>
</evidence>
<feature type="domain" description="Helicase ATP-binding" evidence="5">
    <location>
        <begin position="66"/>
        <end position="203"/>
    </location>
</feature>
<dbReference type="Gene3D" id="3.40.50.300">
    <property type="entry name" value="P-loop containing nucleotide triphosphate hydrolases"/>
    <property type="match status" value="1"/>
</dbReference>
<dbReference type="GO" id="GO:0005524">
    <property type="term" value="F:ATP binding"/>
    <property type="evidence" value="ECO:0007669"/>
    <property type="project" value="UniProtKB-KW"/>
</dbReference>
<dbReference type="InterPro" id="IPR050079">
    <property type="entry name" value="DEAD_box_RNA_helicase"/>
</dbReference>
<dbReference type="AlphaFoldDB" id="A0A183BVZ1"/>
<protein>
    <submittedName>
        <fullName evidence="7">Helicase ATP-binding domain-containing protein</fullName>
    </submittedName>
</protein>
<keyword evidence="1" id="KW-0547">Nucleotide-binding</keyword>
<dbReference type="PROSITE" id="PS51192">
    <property type="entry name" value="HELICASE_ATP_BIND_1"/>
    <property type="match status" value="1"/>
</dbReference>
<evidence type="ECO:0000256" key="3">
    <source>
        <dbReference type="ARBA" id="ARBA00022806"/>
    </source>
</evidence>
<reference evidence="6" key="1">
    <citation type="submission" date="2013-12" db="EMBL/GenBank/DDBJ databases">
        <authorList>
            <person name="Aslett M."/>
        </authorList>
    </citation>
    <scope>NUCLEOTIDE SEQUENCE [LARGE SCALE GENOMIC DNA]</scope>
    <source>
        <strain evidence="6">Lindley</strain>
    </source>
</reference>
<dbReference type="InterPro" id="IPR014001">
    <property type="entry name" value="Helicase_ATP-bd"/>
</dbReference>
<dbReference type="PANTHER" id="PTHR47959">
    <property type="entry name" value="ATP-DEPENDENT RNA HELICASE RHLE-RELATED"/>
    <property type="match status" value="1"/>
</dbReference>
<dbReference type="WBParaSite" id="GPLIN_000477900">
    <property type="protein sequence ID" value="GPLIN_000477900"/>
    <property type="gene ID" value="GPLIN_000477900"/>
</dbReference>
<evidence type="ECO:0000256" key="2">
    <source>
        <dbReference type="ARBA" id="ARBA00022801"/>
    </source>
</evidence>
<keyword evidence="2" id="KW-0378">Hydrolase</keyword>
<dbReference type="GO" id="GO:0003676">
    <property type="term" value="F:nucleic acid binding"/>
    <property type="evidence" value="ECO:0007669"/>
    <property type="project" value="InterPro"/>
</dbReference>
<reference evidence="6" key="2">
    <citation type="submission" date="2014-05" db="EMBL/GenBank/DDBJ databases">
        <title>The genome and life-stage specific transcriptomes of Globodera pallida elucidate key aspects of plant parasitism by a cyst nematode.</title>
        <authorList>
            <person name="Cotton J.A."/>
            <person name="Lilley C.J."/>
            <person name="Jones L.M."/>
            <person name="Kikuchi T."/>
            <person name="Reid A.J."/>
            <person name="Thorpe P."/>
            <person name="Tsai I.J."/>
            <person name="Beasley H."/>
            <person name="Blok V."/>
            <person name="Cock P.J.A."/>
            <person name="Van den Akker S.E."/>
            <person name="Holroyd N."/>
            <person name="Hunt M."/>
            <person name="Mantelin S."/>
            <person name="Naghra H."/>
            <person name="Pain A."/>
            <person name="Palomares-Rius J.E."/>
            <person name="Zarowiecki M."/>
            <person name="Berriman M."/>
            <person name="Jones J.T."/>
            <person name="Urwin P.E."/>
        </authorList>
    </citation>
    <scope>NUCLEOTIDE SEQUENCE [LARGE SCALE GENOMIC DNA]</scope>
    <source>
        <strain evidence="6">Lindley</strain>
    </source>
</reference>
<keyword evidence="4" id="KW-0067">ATP-binding</keyword>
<dbReference type="GO" id="GO:0003724">
    <property type="term" value="F:RNA helicase activity"/>
    <property type="evidence" value="ECO:0007669"/>
    <property type="project" value="TreeGrafter"/>
</dbReference>
<dbReference type="InterPro" id="IPR027417">
    <property type="entry name" value="P-loop_NTPase"/>
</dbReference>
<dbReference type="InterPro" id="IPR000629">
    <property type="entry name" value="RNA-helicase_DEAD-box_CS"/>
</dbReference>